<dbReference type="Proteomes" id="UP001431783">
    <property type="component" value="Unassembled WGS sequence"/>
</dbReference>
<evidence type="ECO:0000259" key="4">
    <source>
        <dbReference type="PROSITE" id="PS50207"/>
    </source>
</evidence>
<dbReference type="InterPro" id="IPR056259">
    <property type="entry name" value="Dredd_N"/>
</dbReference>
<dbReference type="PRINTS" id="PR00376">
    <property type="entry name" value="IL1BCENZYME"/>
</dbReference>
<keyword evidence="7" id="KW-1185">Reference proteome</keyword>
<organism evidence="6 7">
    <name type="scientific">Henosepilachna vigintioctopunctata</name>
    <dbReference type="NCBI Taxonomy" id="420089"/>
    <lineage>
        <taxon>Eukaryota</taxon>
        <taxon>Metazoa</taxon>
        <taxon>Ecdysozoa</taxon>
        <taxon>Arthropoda</taxon>
        <taxon>Hexapoda</taxon>
        <taxon>Insecta</taxon>
        <taxon>Pterygota</taxon>
        <taxon>Neoptera</taxon>
        <taxon>Endopterygota</taxon>
        <taxon>Coleoptera</taxon>
        <taxon>Polyphaga</taxon>
        <taxon>Cucujiformia</taxon>
        <taxon>Coccinelloidea</taxon>
        <taxon>Coccinellidae</taxon>
        <taxon>Epilachninae</taxon>
        <taxon>Epilachnini</taxon>
        <taxon>Henosepilachna</taxon>
    </lineage>
</organism>
<dbReference type="SUPFAM" id="SSF52129">
    <property type="entry name" value="Caspase-like"/>
    <property type="match status" value="1"/>
</dbReference>
<dbReference type="InterPro" id="IPR029030">
    <property type="entry name" value="Caspase-like_dom_sf"/>
</dbReference>
<dbReference type="GO" id="GO:0006508">
    <property type="term" value="P:proteolysis"/>
    <property type="evidence" value="ECO:0007669"/>
    <property type="project" value="InterPro"/>
</dbReference>
<evidence type="ECO:0000256" key="3">
    <source>
        <dbReference type="SAM" id="MobiDB-lite"/>
    </source>
</evidence>
<feature type="domain" description="Caspase family p10" evidence="4">
    <location>
        <begin position="486"/>
        <end position="565"/>
    </location>
</feature>
<evidence type="ECO:0008006" key="8">
    <source>
        <dbReference type="Google" id="ProtNLM"/>
    </source>
</evidence>
<accession>A0AAW1TUI9</accession>
<evidence type="ECO:0000256" key="2">
    <source>
        <dbReference type="RuleBase" id="RU003971"/>
    </source>
</evidence>
<feature type="domain" description="Caspase family p20" evidence="5">
    <location>
        <begin position="320"/>
        <end position="458"/>
    </location>
</feature>
<feature type="region of interest" description="Disordered" evidence="3">
    <location>
        <begin position="1"/>
        <end position="45"/>
    </location>
</feature>
<sequence length="565" mass="65679">MGNFMSNLNNKDEEPDFSSTDETEIEENYAMNESNDDVSNRNVDTDAINPHSNSAKGLEFDAISLHHVTEIEESLADYEKVSLIFLLSENVQDCLDAISIYEWAKKETKNNNTWRGKIIEALAIIQNYQIPKKYGFTKTQLEQEFFPLLYFTSKYINTFRKIVYCFCEKLTTEHEDCFLRNIENDMINNHFEFHRYIFMEMNFSYFLKIGYISQTNVQSLLKILKTMDNECLYDMLKMVHPKETLLEGYSYKETLNDQDINLNAFIENRSPELKFINNSSLFESNVSNSTQDNNQNSKENLAKISSNKSKDSEDIYDLTRKRIAFIIDQENFYTEPNPKYKDLLPENIETQKLHTRMGTSLDSGKLEETLNKRNFIVKSQRNLTHLKIISELEATVNEIDEKNCSCFLVSILSHGDEGVIYGCNSCHVEVSTIIEIMSDTKLNKIPKVLILQSCQGPNLQKSRRIDTNLEVDGPSLRGQPSMKIPDFLIFWATVPGFSAIRNKISGTWFIQSLCNHLEEADNREHFEEICTKIIRDVSNKKFQKDDDEYYMVPFKNTTLTKKLFL</sequence>
<feature type="region of interest" description="Disordered" evidence="3">
    <location>
        <begin position="286"/>
        <end position="306"/>
    </location>
</feature>
<feature type="compositionally biased region" description="Acidic residues" evidence="3">
    <location>
        <begin position="13"/>
        <end position="27"/>
    </location>
</feature>
<dbReference type="InterPro" id="IPR015917">
    <property type="entry name" value="Pept_C14A"/>
</dbReference>
<dbReference type="PROSITE" id="PS50208">
    <property type="entry name" value="CASPASE_P20"/>
    <property type="match status" value="1"/>
</dbReference>
<proteinExistence type="inferred from homology"/>
<dbReference type="EMBL" id="JARQZJ010000010">
    <property type="protein sequence ID" value="KAK9872250.1"/>
    <property type="molecule type" value="Genomic_DNA"/>
</dbReference>
<dbReference type="SMART" id="SM00115">
    <property type="entry name" value="CASc"/>
    <property type="match status" value="1"/>
</dbReference>
<evidence type="ECO:0000313" key="6">
    <source>
        <dbReference type="EMBL" id="KAK9872250.1"/>
    </source>
</evidence>
<reference evidence="6 7" key="1">
    <citation type="submission" date="2023-03" db="EMBL/GenBank/DDBJ databases">
        <title>Genome insight into feeding habits of ladybird beetles.</title>
        <authorList>
            <person name="Li H.-S."/>
            <person name="Huang Y.-H."/>
            <person name="Pang H."/>
        </authorList>
    </citation>
    <scope>NUCLEOTIDE SEQUENCE [LARGE SCALE GENOMIC DNA]</scope>
    <source>
        <strain evidence="6">SYSU_2023b</strain>
        <tissue evidence="6">Whole body</tissue>
    </source>
</reference>
<evidence type="ECO:0000256" key="1">
    <source>
        <dbReference type="ARBA" id="ARBA00010134"/>
    </source>
</evidence>
<evidence type="ECO:0000259" key="5">
    <source>
        <dbReference type="PROSITE" id="PS50208"/>
    </source>
</evidence>
<dbReference type="Pfam" id="PF23725">
    <property type="entry name" value="Dredd_N"/>
    <property type="match status" value="1"/>
</dbReference>
<dbReference type="InterPro" id="IPR011600">
    <property type="entry name" value="Pept_C14_caspase"/>
</dbReference>
<dbReference type="PANTHER" id="PTHR22576">
    <property type="entry name" value="MUCOSA ASSOCIATED LYMPHOID TISSUE LYMPHOMA TRANSLOCATION PROTEIN 1/PARACASPASE"/>
    <property type="match status" value="1"/>
</dbReference>
<dbReference type="PANTHER" id="PTHR22576:SF41">
    <property type="entry name" value="CASPASE 14, APOPTOSIS-RELATED CYSTEINE PEPTIDASE"/>
    <property type="match status" value="1"/>
</dbReference>
<comment type="similarity">
    <text evidence="1 2">Belongs to the peptidase C14A family.</text>
</comment>
<dbReference type="InterPro" id="IPR001309">
    <property type="entry name" value="Pept_C14_p20"/>
</dbReference>
<dbReference type="InterPro" id="IPR056260">
    <property type="entry name" value="Dredd_2nd"/>
</dbReference>
<protein>
    <recommendedName>
        <fullName evidence="8">Caspase-8</fullName>
    </recommendedName>
</protein>
<dbReference type="Gene3D" id="3.40.50.1460">
    <property type="match status" value="1"/>
</dbReference>
<comment type="caution">
    <text evidence="6">The sequence shown here is derived from an EMBL/GenBank/DDBJ whole genome shotgun (WGS) entry which is preliminary data.</text>
</comment>
<dbReference type="Pfam" id="PF00656">
    <property type="entry name" value="Peptidase_C14"/>
    <property type="match status" value="1"/>
</dbReference>
<dbReference type="Pfam" id="PF23724">
    <property type="entry name" value="Dredd_2nd"/>
    <property type="match status" value="1"/>
</dbReference>
<name>A0AAW1TUI9_9CUCU</name>
<dbReference type="AlphaFoldDB" id="A0AAW1TUI9"/>
<gene>
    <name evidence="6" type="ORF">WA026_017051</name>
</gene>
<dbReference type="InterPro" id="IPR052039">
    <property type="entry name" value="Caspase-related_regulators"/>
</dbReference>
<dbReference type="GO" id="GO:0004197">
    <property type="term" value="F:cysteine-type endopeptidase activity"/>
    <property type="evidence" value="ECO:0007669"/>
    <property type="project" value="InterPro"/>
</dbReference>
<evidence type="ECO:0000313" key="7">
    <source>
        <dbReference type="Proteomes" id="UP001431783"/>
    </source>
</evidence>
<dbReference type="PROSITE" id="PS50207">
    <property type="entry name" value="CASPASE_P10"/>
    <property type="match status" value="1"/>
</dbReference>
<dbReference type="InterPro" id="IPR002138">
    <property type="entry name" value="Pept_C14_p10"/>
</dbReference>